<proteinExistence type="predicted"/>
<evidence type="ECO:0000313" key="1">
    <source>
        <dbReference type="EMBL" id="ESN91690.1"/>
    </source>
</evidence>
<dbReference type="AlphaFoldDB" id="T1EX89"/>
<dbReference type="OrthoDB" id="5594999at2759"/>
<dbReference type="EnsemblMetazoa" id="HelroT165749">
    <property type="protein sequence ID" value="HelroP165749"/>
    <property type="gene ID" value="HelroG165749"/>
</dbReference>
<reference evidence="1 3" key="2">
    <citation type="journal article" date="2013" name="Nature">
        <title>Insights into bilaterian evolution from three spiralian genomes.</title>
        <authorList>
            <person name="Simakov O."/>
            <person name="Marletaz F."/>
            <person name="Cho S.J."/>
            <person name="Edsinger-Gonzales E."/>
            <person name="Havlak P."/>
            <person name="Hellsten U."/>
            <person name="Kuo D.H."/>
            <person name="Larsson T."/>
            <person name="Lv J."/>
            <person name="Arendt D."/>
            <person name="Savage R."/>
            <person name="Osoegawa K."/>
            <person name="de Jong P."/>
            <person name="Grimwood J."/>
            <person name="Chapman J.A."/>
            <person name="Shapiro H."/>
            <person name="Aerts A."/>
            <person name="Otillar R.P."/>
            <person name="Terry A.Y."/>
            <person name="Boore J.L."/>
            <person name="Grigoriev I.V."/>
            <person name="Lindberg D.R."/>
            <person name="Seaver E.C."/>
            <person name="Weisblat D.A."/>
            <person name="Putnam N.H."/>
            <person name="Rokhsar D.S."/>
        </authorList>
    </citation>
    <scope>NUCLEOTIDE SEQUENCE</scope>
</reference>
<gene>
    <name evidence="2" type="primary">20201189</name>
    <name evidence="1" type="ORF">HELRODRAFT_165749</name>
</gene>
<dbReference type="HOGENOM" id="CLU_2226045_0_0_1"/>
<dbReference type="KEGG" id="hro:HELRODRAFT_165749"/>
<dbReference type="EMBL" id="KB097700">
    <property type="protein sequence ID" value="ESN91690.1"/>
    <property type="molecule type" value="Genomic_DNA"/>
</dbReference>
<keyword evidence="3" id="KW-1185">Reference proteome</keyword>
<evidence type="ECO:0000313" key="2">
    <source>
        <dbReference type="EnsemblMetazoa" id="HelroP165749"/>
    </source>
</evidence>
<dbReference type="Proteomes" id="UP000015101">
    <property type="component" value="Unassembled WGS sequence"/>
</dbReference>
<organism evidence="2 3">
    <name type="scientific">Helobdella robusta</name>
    <name type="common">Californian leech</name>
    <dbReference type="NCBI Taxonomy" id="6412"/>
    <lineage>
        <taxon>Eukaryota</taxon>
        <taxon>Metazoa</taxon>
        <taxon>Spiralia</taxon>
        <taxon>Lophotrochozoa</taxon>
        <taxon>Annelida</taxon>
        <taxon>Clitellata</taxon>
        <taxon>Hirudinea</taxon>
        <taxon>Rhynchobdellida</taxon>
        <taxon>Glossiphoniidae</taxon>
        <taxon>Helobdella</taxon>
    </lineage>
</organism>
<evidence type="ECO:0000313" key="3">
    <source>
        <dbReference type="Proteomes" id="UP000015101"/>
    </source>
</evidence>
<reference evidence="3" key="1">
    <citation type="submission" date="2012-12" db="EMBL/GenBank/DDBJ databases">
        <authorList>
            <person name="Hellsten U."/>
            <person name="Grimwood J."/>
            <person name="Chapman J.A."/>
            <person name="Shapiro H."/>
            <person name="Aerts A."/>
            <person name="Otillar R.P."/>
            <person name="Terry A.Y."/>
            <person name="Boore J.L."/>
            <person name="Simakov O."/>
            <person name="Marletaz F."/>
            <person name="Cho S.-J."/>
            <person name="Edsinger-Gonzales E."/>
            <person name="Havlak P."/>
            <person name="Kuo D.-H."/>
            <person name="Larsson T."/>
            <person name="Lv J."/>
            <person name="Arendt D."/>
            <person name="Savage R."/>
            <person name="Osoegawa K."/>
            <person name="de Jong P."/>
            <person name="Lindberg D.R."/>
            <person name="Seaver E.C."/>
            <person name="Weisblat D.A."/>
            <person name="Putnam N.H."/>
            <person name="Grigoriev I.V."/>
            <person name="Rokhsar D.S."/>
        </authorList>
    </citation>
    <scope>NUCLEOTIDE SEQUENCE</scope>
</reference>
<dbReference type="EMBL" id="AMQM01002161">
    <property type="status" value="NOT_ANNOTATED_CDS"/>
    <property type="molecule type" value="Genomic_DNA"/>
</dbReference>
<name>T1EX89_HELRO</name>
<dbReference type="RefSeq" id="XP_009030511.1">
    <property type="nucleotide sequence ID" value="XM_009032263.1"/>
</dbReference>
<dbReference type="CTD" id="20201189"/>
<dbReference type="eggNOG" id="ENOG502SW1R">
    <property type="taxonomic scope" value="Eukaryota"/>
</dbReference>
<dbReference type="GeneID" id="20201189"/>
<sequence>MAELRLPSRLLYSELLNDSRPVGRPRKRFVNQVKSVLQRCNINSPGLEKIAKDRSTWKKICEAGLIGLMLEWTNASYRRRLISHPATSRELKPTHCAKLCAPNVTY</sequence>
<dbReference type="InParanoid" id="T1EX89"/>
<reference evidence="2" key="3">
    <citation type="submission" date="2015-06" db="UniProtKB">
        <authorList>
            <consortium name="EnsemblMetazoa"/>
        </authorList>
    </citation>
    <scope>IDENTIFICATION</scope>
</reference>
<accession>T1EX89</accession>
<protein>
    <submittedName>
        <fullName evidence="1 2">Uncharacterized protein</fullName>
    </submittedName>
</protein>